<organism evidence="11 12">
    <name type="scientific">Artemisia annua</name>
    <name type="common">Sweet wormwood</name>
    <dbReference type="NCBI Taxonomy" id="35608"/>
    <lineage>
        <taxon>Eukaryota</taxon>
        <taxon>Viridiplantae</taxon>
        <taxon>Streptophyta</taxon>
        <taxon>Embryophyta</taxon>
        <taxon>Tracheophyta</taxon>
        <taxon>Spermatophyta</taxon>
        <taxon>Magnoliopsida</taxon>
        <taxon>eudicotyledons</taxon>
        <taxon>Gunneridae</taxon>
        <taxon>Pentapetalae</taxon>
        <taxon>asterids</taxon>
        <taxon>campanulids</taxon>
        <taxon>Asterales</taxon>
        <taxon>Asteraceae</taxon>
        <taxon>Asteroideae</taxon>
        <taxon>Anthemideae</taxon>
        <taxon>Artemisiinae</taxon>
        <taxon>Artemisia</taxon>
    </lineage>
</organism>
<evidence type="ECO:0000256" key="8">
    <source>
        <dbReference type="SAM" id="MobiDB-lite"/>
    </source>
</evidence>
<comment type="subcellular location">
    <subcellularLocation>
        <location evidence="1">Membrane</location>
        <topology evidence="1">Multi-pass membrane protein</topology>
    </subcellularLocation>
</comment>
<keyword evidence="3" id="KW-0677">Repeat</keyword>
<dbReference type="AlphaFoldDB" id="A0A2U1LWG7"/>
<evidence type="ECO:0000256" key="9">
    <source>
        <dbReference type="SAM" id="Phobius"/>
    </source>
</evidence>
<feature type="transmembrane region" description="Helical" evidence="9">
    <location>
        <begin position="1110"/>
        <end position="1132"/>
    </location>
</feature>
<keyword evidence="4 9" id="KW-1133">Transmembrane helix</keyword>
<feature type="transmembrane region" description="Helical" evidence="9">
    <location>
        <begin position="1152"/>
        <end position="1176"/>
    </location>
</feature>
<keyword evidence="12" id="KW-1185">Reference proteome</keyword>
<dbReference type="Pfam" id="PF13962">
    <property type="entry name" value="PGG"/>
    <property type="match status" value="1"/>
</dbReference>
<evidence type="ECO:0000313" key="12">
    <source>
        <dbReference type="Proteomes" id="UP000245207"/>
    </source>
</evidence>
<reference evidence="11 12" key="1">
    <citation type="journal article" date="2018" name="Mol. Plant">
        <title>The genome of Artemisia annua provides insight into the evolution of Asteraceae family and artemisinin biosynthesis.</title>
        <authorList>
            <person name="Shen Q."/>
            <person name="Zhang L."/>
            <person name="Liao Z."/>
            <person name="Wang S."/>
            <person name="Yan T."/>
            <person name="Shi P."/>
            <person name="Liu M."/>
            <person name="Fu X."/>
            <person name="Pan Q."/>
            <person name="Wang Y."/>
            <person name="Lv Z."/>
            <person name="Lu X."/>
            <person name="Zhang F."/>
            <person name="Jiang W."/>
            <person name="Ma Y."/>
            <person name="Chen M."/>
            <person name="Hao X."/>
            <person name="Li L."/>
            <person name="Tang Y."/>
            <person name="Lv G."/>
            <person name="Zhou Y."/>
            <person name="Sun X."/>
            <person name="Brodelius P.E."/>
            <person name="Rose J.K.C."/>
            <person name="Tang K."/>
        </authorList>
    </citation>
    <scope>NUCLEOTIDE SEQUENCE [LARGE SCALE GENOMIC DNA]</scope>
    <source>
        <strain evidence="12">cv. Huhao1</strain>
        <tissue evidence="11">Leaf</tissue>
    </source>
</reference>
<evidence type="ECO:0000256" key="1">
    <source>
        <dbReference type="ARBA" id="ARBA00004141"/>
    </source>
</evidence>
<evidence type="ECO:0000256" key="4">
    <source>
        <dbReference type="ARBA" id="ARBA00022989"/>
    </source>
</evidence>
<feature type="repeat" description="ANK" evidence="7">
    <location>
        <begin position="132"/>
        <end position="164"/>
    </location>
</feature>
<feature type="repeat" description="ANK" evidence="7">
    <location>
        <begin position="167"/>
        <end position="188"/>
    </location>
</feature>
<dbReference type="SUPFAM" id="SSF48403">
    <property type="entry name" value="Ankyrin repeat"/>
    <property type="match status" value="3"/>
</dbReference>
<proteinExistence type="predicted"/>
<feature type="repeat" description="ANK" evidence="7">
    <location>
        <begin position="434"/>
        <end position="456"/>
    </location>
</feature>
<feature type="region of interest" description="Disordered" evidence="8">
    <location>
        <begin position="29"/>
        <end position="55"/>
    </location>
</feature>
<dbReference type="PANTHER" id="PTHR24186:SF46">
    <property type="entry name" value="PROTEIN ACCELERATED CELL DEATH 6-LIKE"/>
    <property type="match status" value="1"/>
</dbReference>
<dbReference type="SMART" id="SM00248">
    <property type="entry name" value="ANK"/>
    <property type="match status" value="16"/>
</dbReference>
<evidence type="ECO:0000259" key="10">
    <source>
        <dbReference type="Pfam" id="PF13962"/>
    </source>
</evidence>
<feature type="domain" description="PGG" evidence="10">
    <location>
        <begin position="1104"/>
        <end position="1210"/>
    </location>
</feature>
<accession>A0A2U1LWG7</accession>
<dbReference type="EMBL" id="PKPP01007452">
    <property type="protein sequence ID" value="PWA53342.1"/>
    <property type="molecule type" value="Genomic_DNA"/>
</dbReference>
<keyword evidence="2 9" id="KW-0812">Transmembrane</keyword>
<gene>
    <name evidence="11" type="ORF">CTI12_AA445920</name>
</gene>
<dbReference type="Gene3D" id="1.25.40.20">
    <property type="entry name" value="Ankyrin repeat-containing domain"/>
    <property type="match status" value="5"/>
</dbReference>
<keyword evidence="5 7" id="KW-0040">ANK repeat</keyword>
<dbReference type="Proteomes" id="UP000245207">
    <property type="component" value="Unassembled WGS sequence"/>
</dbReference>
<name>A0A2U1LWG7_ARTAN</name>
<dbReference type="PROSITE" id="PS50088">
    <property type="entry name" value="ANK_REPEAT"/>
    <property type="match status" value="3"/>
</dbReference>
<feature type="transmembrane region" description="Helical" evidence="9">
    <location>
        <begin position="1218"/>
        <end position="1242"/>
    </location>
</feature>
<evidence type="ECO:0000256" key="2">
    <source>
        <dbReference type="ARBA" id="ARBA00022692"/>
    </source>
</evidence>
<dbReference type="STRING" id="35608.A0A2U1LWG7"/>
<dbReference type="InterPro" id="IPR026961">
    <property type="entry name" value="PGG_dom"/>
</dbReference>
<evidence type="ECO:0000256" key="6">
    <source>
        <dbReference type="ARBA" id="ARBA00023136"/>
    </source>
</evidence>
<dbReference type="OrthoDB" id="598775at2759"/>
<sequence>MGYLDLKISRIRAYNRANGRRARMEKLMSKKSAPAIPPSMMSHNSENSRPKPSGMSWKLKAAAENGDVECFITNLEEQISTKQELQLSTILDQTDNRGNTYLHVAAKFGRSDLIGLLMTEFGSELLQVTNKKGDNAFHTAAKAGHLTVLDLLIRHDHELKVLDKNKKGNTPLHEALIHNHQDLVDLLLCGWSWSACSSCYVNNEGKSAFYLSVEAGNVKTFNTMMNLERWNWELSDWDGVLEENLMKGRSLLHAAIFKKDKVMLEEIKVKGIHMLVHVKDENGQNPIEFASRIGFEEGVNIIRNELSKYTIDPTGVVGEVLDHISDTVRSAVWDCRHEKMTKLLGNTMLHQQDMCHHCMDLGLYEAAKKGDVDNFIGALEEYSVEQNSALATIFSQLTPLQNTFLHLASRYKHKDLLWLLIQYLPNLLDRVNSHGNTALHLAAKHGHLDIVKTLVKLRNEKFREGTPLNINDGTFINQGKQAVVENDDRRTPLLLACQHHQKEVIDFFIKEHVEAYYVNTKGTSLIYIATLCGKTNLLKNIFSTVSHYADKNALDAQLTKGKSLLLAAIWSQKIAEILQELAREKPMLLNIKAEHAQKLVHFAESLGFHEGADYLRSEFRLEIVLDSTAAGWIPRQPEDSYSLDAYSLSVVEMFDHKIENIRQLMRQNGRDDRTRKLLCYSSPQHGPQEIKQKEYIGVELYEAAKKADVDSFIGILEKVSQAKHQSLQTILNQSTHIGNTLLHVAASYGNEDVTSFIVFYFRHLLDHKNRKRNTAIYEAAKAGHLGVVDILLRVNKYHQKLYSLKEYDDAYSSSRYEWPVYNCANHCLKPSLVIGGSVEEAYHVNKEGKSGLYLAVEAGMVDIVKTILSNITSDVNVEYIYELLKGKSLVNAAIRRKSTVMLQEILRQIPAQIHMIDEENQTPLFYAVSTGFLEGLNCLLDEFNIDTSQMDSTGFYARLMQNLPDAGRFVNRKGQNILHIAAIFGKDNVVRFILQTPDLEALINEMDDDGNTPLHLATINWHPKVVSCLTWDHRVNLNLVNKDGVTALDAAEEYMQQMTSFQQRLTWSALMSAGAPRARSKDRISSNKHNLSEKDEGYNVDFSKDRVNTLLLVAILIATVAFAAGFTIPGGYNDFEPKQGQATLLPKHMLQTFVICDTIALYSAIMVVVTLIWAQLGDVILVMNALRFALPLLGLSLATMSISFMAGVSLVVGSLTWLAIFVQIFGIFCLTSILALFIPLLFSYPSTSMVLRYITYYPFQLLVLASGGSNGRQIKEQ</sequence>
<evidence type="ECO:0000313" key="11">
    <source>
        <dbReference type="EMBL" id="PWA53342.1"/>
    </source>
</evidence>
<keyword evidence="6 9" id="KW-0472">Membrane</keyword>
<dbReference type="InterPro" id="IPR002110">
    <property type="entry name" value="Ankyrin_rpt"/>
</dbReference>
<dbReference type="GO" id="GO:0005886">
    <property type="term" value="C:plasma membrane"/>
    <property type="evidence" value="ECO:0007669"/>
    <property type="project" value="TreeGrafter"/>
</dbReference>
<dbReference type="InterPro" id="IPR036770">
    <property type="entry name" value="Ankyrin_rpt-contain_sf"/>
</dbReference>
<evidence type="ECO:0000256" key="7">
    <source>
        <dbReference type="PROSITE-ProRule" id="PRU00023"/>
    </source>
</evidence>
<dbReference type="Pfam" id="PF12796">
    <property type="entry name" value="Ank_2"/>
    <property type="match status" value="5"/>
</dbReference>
<protein>
    <submittedName>
        <fullName evidence="11">Ankyrin repeat-containing protein</fullName>
    </submittedName>
</protein>
<dbReference type="PROSITE" id="PS50297">
    <property type="entry name" value="ANK_REP_REGION"/>
    <property type="match status" value="3"/>
</dbReference>
<evidence type="ECO:0000256" key="5">
    <source>
        <dbReference type="ARBA" id="ARBA00023043"/>
    </source>
</evidence>
<dbReference type="PANTHER" id="PTHR24186">
    <property type="entry name" value="PROTEIN PHOSPHATASE 1 REGULATORY SUBUNIT"/>
    <property type="match status" value="1"/>
</dbReference>
<evidence type="ECO:0000256" key="3">
    <source>
        <dbReference type="ARBA" id="ARBA00022737"/>
    </source>
</evidence>
<comment type="caution">
    <text evidence="11">The sequence shown here is derived from an EMBL/GenBank/DDBJ whole genome shotgun (WGS) entry which is preliminary data.</text>
</comment>
<feature type="transmembrane region" description="Helical" evidence="9">
    <location>
        <begin position="1188"/>
        <end position="1212"/>
    </location>
</feature>